<accession>A0ABQ5HR14</accession>
<proteinExistence type="predicted"/>
<name>A0ABQ5HR14_9ASTR</name>
<keyword evidence="2" id="KW-1185">Reference proteome</keyword>
<dbReference type="Proteomes" id="UP001151760">
    <property type="component" value="Unassembled WGS sequence"/>
</dbReference>
<reference evidence="1" key="1">
    <citation type="journal article" date="2022" name="Int. J. Mol. Sci.">
        <title>Draft Genome of Tanacetum Coccineum: Genomic Comparison of Closely Related Tanacetum-Family Plants.</title>
        <authorList>
            <person name="Yamashiro T."/>
            <person name="Shiraishi A."/>
            <person name="Nakayama K."/>
            <person name="Satake H."/>
        </authorList>
    </citation>
    <scope>NUCLEOTIDE SEQUENCE</scope>
</reference>
<protein>
    <recommendedName>
        <fullName evidence="3">Retrotransposon gag domain-containing protein</fullName>
    </recommendedName>
</protein>
<sequence>MSSSSSISPTECKCRLPLMTLTSLTRENPARRFAVCHNKYEDTFSGNKNEDAHDHVDRVLNIVSLFNIPRVSKDVVLLCVLPFTLTGSAKIWVDRLTPGAVNTWYLLKKSLYPKWHKETSSKNISSNSNIDRLAAIVSKLDNLGCNMKKMKENVHAIQVGCQICKGPHLDKECPLNKEVKQLEEFKKGKFRCSTPFNESHGAKFRVGLPGYYTRTDNRPPYGEKRPILEELMNKHQEESA</sequence>
<comment type="caution">
    <text evidence="1">The sequence shown here is derived from an EMBL/GenBank/DDBJ whole genome shotgun (WGS) entry which is preliminary data.</text>
</comment>
<evidence type="ECO:0000313" key="1">
    <source>
        <dbReference type="EMBL" id="GJT90301.1"/>
    </source>
</evidence>
<organism evidence="1 2">
    <name type="scientific">Tanacetum coccineum</name>
    <dbReference type="NCBI Taxonomy" id="301880"/>
    <lineage>
        <taxon>Eukaryota</taxon>
        <taxon>Viridiplantae</taxon>
        <taxon>Streptophyta</taxon>
        <taxon>Embryophyta</taxon>
        <taxon>Tracheophyta</taxon>
        <taxon>Spermatophyta</taxon>
        <taxon>Magnoliopsida</taxon>
        <taxon>eudicotyledons</taxon>
        <taxon>Gunneridae</taxon>
        <taxon>Pentapetalae</taxon>
        <taxon>asterids</taxon>
        <taxon>campanulids</taxon>
        <taxon>Asterales</taxon>
        <taxon>Asteraceae</taxon>
        <taxon>Asteroideae</taxon>
        <taxon>Anthemideae</taxon>
        <taxon>Anthemidinae</taxon>
        <taxon>Tanacetum</taxon>
    </lineage>
</organism>
<gene>
    <name evidence="1" type="ORF">Tco_1079146</name>
</gene>
<dbReference type="EMBL" id="BQNB010019908">
    <property type="protein sequence ID" value="GJT90301.1"/>
    <property type="molecule type" value="Genomic_DNA"/>
</dbReference>
<evidence type="ECO:0000313" key="2">
    <source>
        <dbReference type="Proteomes" id="UP001151760"/>
    </source>
</evidence>
<reference evidence="1" key="2">
    <citation type="submission" date="2022-01" db="EMBL/GenBank/DDBJ databases">
        <authorList>
            <person name="Yamashiro T."/>
            <person name="Shiraishi A."/>
            <person name="Satake H."/>
            <person name="Nakayama K."/>
        </authorList>
    </citation>
    <scope>NUCLEOTIDE SEQUENCE</scope>
</reference>
<evidence type="ECO:0008006" key="3">
    <source>
        <dbReference type="Google" id="ProtNLM"/>
    </source>
</evidence>